<gene>
    <name evidence="1" type="ORF">KIN20_020399</name>
</gene>
<sequence length="140" mass="15806">MIWIDIGATEKTLAGLRNVKINAASYQQQVLRSYCSTDLLNTSASTDHRSTGLDSFAFGSFIDCHLSRAVSTPFQQGYLAVKFVESQFNDYSVCSALEEKISVTRYTIVEELKMDLKGIWDEFKVETCARVIDREINESQ</sequence>
<accession>A0AAD5MMK0</accession>
<protein>
    <submittedName>
        <fullName evidence="1">Uncharacterized protein</fullName>
    </submittedName>
</protein>
<organism evidence="1 2">
    <name type="scientific">Parelaphostrongylus tenuis</name>
    <name type="common">Meningeal worm</name>
    <dbReference type="NCBI Taxonomy" id="148309"/>
    <lineage>
        <taxon>Eukaryota</taxon>
        <taxon>Metazoa</taxon>
        <taxon>Ecdysozoa</taxon>
        <taxon>Nematoda</taxon>
        <taxon>Chromadorea</taxon>
        <taxon>Rhabditida</taxon>
        <taxon>Rhabditina</taxon>
        <taxon>Rhabditomorpha</taxon>
        <taxon>Strongyloidea</taxon>
        <taxon>Metastrongylidae</taxon>
        <taxon>Parelaphostrongylus</taxon>
    </lineage>
</organism>
<dbReference type="EMBL" id="JAHQIW010004131">
    <property type="protein sequence ID" value="KAJ1361202.1"/>
    <property type="molecule type" value="Genomic_DNA"/>
</dbReference>
<keyword evidence="2" id="KW-1185">Reference proteome</keyword>
<comment type="caution">
    <text evidence="1">The sequence shown here is derived from an EMBL/GenBank/DDBJ whole genome shotgun (WGS) entry which is preliminary data.</text>
</comment>
<evidence type="ECO:0000313" key="2">
    <source>
        <dbReference type="Proteomes" id="UP001196413"/>
    </source>
</evidence>
<name>A0AAD5MMK0_PARTN</name>
<dbReference type="AlphaFoldDB" id="A0AAD5MMK0"/>
<reference evidence="1" key="1">
    <citation type="submission" date="2021-06" db="EMBL/GenBank/DDBJ databases">
        <title>Parelaphostrongylus tenuis whole genome reference sequence.</title>
        <authorList>
            <person name="Garwood T.J."/>
            <person name="Larsen P.A."/>
            <person name="Fountain-Jones N.M."/>
            <person name="Garbe J.R."/>
            <person name="Macchietto M.G."/>
            <person name="Kania S.A."/>
            <person name="Gerhold R.W."/>
            <person name="Richards J.E."/>
            <person name="Wolf T.M."/>
        </authorList>
    </citation>
    <scope>NUCLEOTIDE SEQUENCE</scope>
    <source>
        <strain evidence="1">MNPRO001-30</strain>
        <tissue evidence="1">Meninges</tissue>
    </source>
</reference>
<evidence type="ECO:0000313" key="1">
    <source>
        <dbReference type="EMBL" id="KAJ1361202.1"/>
    </source>
</evidence>
<proteinExistence type="predicted"/>
<dbReference type="Proteomes" id="UP001196413">
    <property type="component" value="Unassembled WGS sequence"/>
</dbReference>